<evidence type="ECO:0000256" key="2">
    <source>
        <dbReference type="ARBA" id="ARBA00009884"/>
    </source>
</evidence>
<gene>
    <name evidence="7" type="ORF">M427DRAFT_113301</name>
</gene>
<keyword evidence="8" id="KW-1185">Reference proteome</keyword>
<name>A0A139A9Y0_GONPJ</name>
<sequence length="597" mass="66464">MALDVVKAVQNYINKFLADVHGMKVLLLDKDTTPIVSLVLTQSHLLSREVYLVDRIDASSGSSSSSSSASASAASKDPLKHLKCVAFLRPTPESVQALVDELREPRYSEYYLYFSNTLPKSSLERLAESDVQSLVREVHEHFADFYSVNADLFHLGLAPPSSPWGDVPGAWRGDALQRTAQGVCAVMLGLKKRCVVRYERDSAVGKKLAQEIGYLISQDPSLFDFRAPPVPPLLLILDRRSDPVTPLLTQWTYQAMVHELMGITNGRVDMSGVPGVRDEMKEAILSADQDPFYKRNMYLDLGELGANIKTYVDEYQTKHKSSVAIESISDMKRFVEEYPEFRKLAGNVTKHVTIVGELSRLVERGRLLEVGELEQNLAATENHAQDLRTLQQILENPTVSEDNKVRLVILYALRYEKSAGNATQQLLEQLARNKVPNKKIALVNAMLTFAGADSRQSDIFHNDSLLAKSRTLFKGLKGVDNVYTQHQPHLVGVVDELIKGRLKEQMYPFLEGGMRDKPQDIIIFIVGGATYAEARAVTQLNATTPGVRIVLGGTFIHNSRSFLRDVSETVTRWEASGTSSAKFASPKMHTARVNKMS</sequence>
<dbReference type="SUPFAM" id="SSF56815">
    <property type="entry name" value="Sec1/munc18-like (SM) proteins"/>
    <property type="match status" value="1"/>
</dbReference>
<dbReference type="GO" id="GO:0015031">
    <property type="term" value="P:protein transport"/>
    <property type="evidence" value="ECO:0007669"/>
    <property type="project" value="UniProtKB-KW"/>
</dbReference>
<dbReference type="OMA" id="VHQLNNA"/>
<evidence type="ECO:0000256" key="6">
    <source>
        <dbReference type="ARBA" id="ARBA00073001"/>
    </source>
</evidence>
<dbReference type="InterPro" id="IPR043154">
    <property type="entry name" value="Sec-1-like_dom1"/>
</dbReference>
<evidence type="ECO:0000256" key="3">
    <source>
        <dbReference type="ARBA" id="ARBA00022448"/>
    </source>
</evidence>
<accession>A0A139A9Y0</accession>
<dbReference type="PANTHER" id="PTHR11679">
    <property type="entry name" value="VESICLE PROTEIN SORTING-ASSOCIATED"/>
    <property type="match status" value="1"/>
</dbReference>
<dbReference type="Gene3D" id="3.90.830.10">
    <property type="entry name" value="Syntaxin Binding Protein 1, Chain A, domain 2"/>
    <property type="match status" value="1"/>
</dbReference>
<proteinExistence type="inferred from homology"/>
<protein>
    <recommendedName>
        <fullName evidence="6">Vacuolar protein sorting-associated protein 45</fullName>
    </recommendedName>
</protein>
<dbReference type="GO" id="GO:0012505">
    <property type="term" value="C:endomembrane system"/>
    <property type="evidence" value="ECO:0007669"/>
    <property type="project" value="UniProtKB-SubCell"/>
</dbReference>
<dbReference type="PIRSF" id="PIRSF005715">
    <property type="entry name" value="VPS45_Sec1"/>
    <property type="match status" value="1"/>
</dbReference>
<dbReference type="Pfam" id="PF00995">
    <property type="entry name" value="Sec1"/>
    <property type="match status" value="1"/>
</dbReference>
<dbReference type="Gene3D" id="1.25.40.60">
    <property type="match status" value="1"/>
</dbReference>
<evidence type="ECO:0000313" key="8">
    <source>
        <dbReference type="Proteomes" id="UP000070544"/>
    </source>
</evidence>
<dbReference type="Gene3D" id="3.40.50.2060">
    <property type="match status" value="1"/>
</dbReference>
<dbReference type="OrthoDB" id="10266265at2759"/>
<dbReference type="EMBL" id="KQ965777">
    <property type="protein sequence ID" value="KXS13498.1"/>
    <property type="molecule type" value="Genomic_DNA"/>
</dbReference>
<dbReference type="AlphaFoldDB" id="A0A139A9Y0"/>
<dbReference type="InterPro" id="IPR043127">
    <property type="entry name" value="Sec-1-like_dom3a"/>
</dbReference>
<keyword evidence="3" id="KW-0813">Transport</keyword>
<comment type="subcellular location">
    <subcellularLocation>
        <location evidence="1">Endomembrane system</location>
        <topology evidence="1">Peripheral membrane protein</topology>
    </subcellularLocation>
</comment>
<dbReference type="GO" id="GO:0031410">
    <property type="term" value="C:cytoplasmic vesicle"/>
    <property type="evidence" value="ECO:0007669"/>
    <property type="project" value="UniProtKB-ARBA"/>
</dbReference>
<organism evidence="7 8">
    <name type="scientific">Gonapodya prolifera (strain JEL478)</name>
    <name type="common">Monoblepharis prolifera</name>
    <dbReference type="NCBI Taxonomy" id="1344416"/>
    <lineage>
        <taxon>Eukaryota</taxon>
        <taxon>Fungi</taxon>
        <taxon>Fungi incertae sedis</taxon>
        <taxon>Chytridiomycota</taxon>
        <taxon>Chytridiomycota incertae sedis</taxon>
        <taxon>Monoblepharidomycetes</taxon>
        <taxon>Monoblepharidales</taxon>
        <taxon>Gonapodyaceae</taxon>
        <taxon>Gonapodya</taxon>
    </lineage>
</organism>
<evidence type="ECO:0000256" key="5">
    <source>
        <dbReference type="ARBA" id="ARBA00023136"/>
    </source>
</evidence>
<evidence type="ECO:0000256" key="1">
    <source>
        <dbReference type="ARBA" id="ARBA00004184"/>
    </source>
</evidence>
<dbReference type="GO" id="GO:0016192">
    <property type="term" value="P:vesicle-mediated transport"/>
    <property type="evidence" value="ECO:0007669"/>
    <property type="project" value="InterPro"/>
</dbReference>
<dbReference type="InterPro" id="IPR036045">
    <property type="entry name" value="Sec1-like_sf"/>
</dbReference>
<dbReference type="STRING" id="1344416.A0A139A9Y0"/>
<dbReference type="FunFam" id="3.90.830.10:FF:000002">
    <property type="entry name" value="Vacuolar protein sorting-associated protein 45"/>
    <property type="match status" value="1"/>
</dbReference>
<dbReference type="InterPro" id="IPR027482">
    <property type="entry name" value="Sec1-like_dom2"/>
</dbReference>
<evidence type="ECO:0000313" key="7">
    <source>
        <dbReference type="EMBL" id="KXS13498.1"/>
    </source>
</evidence>
<dbReference type="InterPro" id="IPR001619">
    <property type="entry name" value="Sec1-like"/>
</dbReference>
<dbReference type="Proteomes" id="UP000070544">
    <property type="component" value="Unassembled WGS sequence"/>
</dbReference>
<keyword evidence="5" id="KW-0472">Membrane</keyword>
<keyword evidence="4" id="KW-0653">Protein transport</keyword>
<comment type="similarity">
    <text evidence="2">Belongs to the STXBP/unc-18/SEC1 family.</text>
</comment>
<reference evidence="7 8" key="1">
    <citation type="journal article" date="2015" name="Genome Biol. Evol.">
        <title>Phylogenomic analyses indicate that early fungi evolved digesting cell walls of algal ancestors of land plants.</title>
        <authorList>
            <person name="Chang Y."/>
            <person name="Wang S."/>
            <person name="Sekimoto S."/>
            <person name="Aerts A.L."/>
            <person name="Choi C."/>
            <person name="Clum A."/>
            <person name="LaButti K.M."/>
            <person name="Lindquist E.A."/>
            <person name="Yee Ngan C."/>
            <person name="Ohm R.A."/>
            <person name="Salamov A.A."/>
            <person name="Grigoriev I.V."/>
            <person name="Spatafora J.W."/>
            <person name="Berbee M.L."/>
        </authorList>
    </citation>
    <scope>NUCLEOTIDE SEQUENCE [LARGE SCALE GENOMIC DNA]</scope>
    <source>
        <strain evidence="7 8">JEL478</strain>
    </source>
</reference>
<evidence type="ECO:0000256" key="4">
    <source>
        <dbReference type="ARBA" id="ARBA00022927"/>
    </source>
</evidence>
<dbReference type="Gene3D" id="3.40.50.1910">
    <property type="match status" value="1"/>
</dbReference>